<dbReference type="PANTHER" id="PTHR10984:SF25">
    <property type="entry name" value="ENDOPLASMIC RETICULUM-GOLGI INTERMEDIATE COMPARTMENT PROTEIN 3"/>
    <property type="match status" value="1"/>
</dbReference>
<evidence type="ECO:0000313" key="4">
    <source>
        <dbReference type="Proteomes" id="UP001159363"/>
    </source>
</evidence>
<accession>A0ABQ9GVZ4</accession>
<dbReference type="EMBL" id="JARBHB010000009">
    <property type="protein sequence ID" value="KAJ8876173.1"/>
    <property type="molecule type" value="Genomic_DNA"/>
</dbReference>
<sequence>MQVKTVGDEFATMKTWLQPGNQDLTIISGMIMAALFLSELRDFLNPSVTEELFVDTSRGSKLKINFDIITPHISCDLVSPHPAISRTTGMMGPTTYPAMCLISGATCCNKKWVEGTDNLTLQA</sequence>
<dbReference type="InterPro" id="IPR045888">
    <property type="entry name" value="Erv"/>
</dbReference>
<evidence type="ECO:0000313" key="3">
    <source>
        <dbReference type="EMBL" id="KAJ8876173.1"/>
    </source>
</evidence>
<evidence type="ECO:0000256" key="1">
    <source>
        <dbReference type="ARBA" id="ARBA00005648"/>
    </source>
</evidence>
<feature type="domain" description="Endoplasmic reticulum vesicle transporter N-terminal" evidence="2">
    <location>
        <begin position="24"/>
        <end position="79"/>
    </location>
</feature>
<dbReference type="PANTHER" id="PTHR10984">
    <property type="entry name" value="ENDOPLASMIC RETICULUM-GOLGI INTERMEDIATE COMPARTMENT PROTEIN"/>
    <property type="match status" value="1"/>
</dbReference>
<protein>
    <recommendedName>
        <fullName evidence="2">Endoplasmic reticulum vesicle transporter N-terminal domain-containing protein</fullName>
    </recommendedName>
</protein>
<comment type="similarity">
    <text evidence="1">Belongs to the ERGIC family.</text>
</comment>
<reference evidence="3 4" key="1">
    <citation type="submission" date="2023-02" db="EMBL/GenBank/DDBJ databases">
        <title>LHISI_Scaffold_Assembly.</title>
        <authorList>
            <person name="Stuart O.P."/>
            <person name="Cleave R."/>
            <person name="Magrath M.J.L."/>
            <person name="Mikheyev A.S."/>
        </authorList>
    </citation>
    <scope>NUCLEOTIDE SEQUENCE [LARGE SCALE GENOMIC DNA]</scope>
    <source>
        <strain evidence="3">Daus_M_001</strain>
        <tissue evidence="3">Leg muscle</tissue>
    </source>
</reference>
<gene>
    <name evidence="3" type="ORF">PR048_024082</name>
</gene>
<organism evidence="3 4">
    <name type="scientific">Dryococelus australis</name>
    <dbReference type="NCBI Taxonomy" id="614101"/>
    <lineage>
        <taxon>Eukaryota</taxon>
        <taxon>Metazoa</taxon>
        <taxon>Ecdysozoa</taxon>
        <taxon>Arthropoda</taxon>
        <taxon>Hexapoda</taxon>
        <taxon>Insecta</taxon>
        <taxon>Pterygota</taxon>
        <taxon>Neoptera</taxon>
        <taxon>Polyneoptera</taxon>
        <taxon>Phasmatodea</taxon>
        <taxon>Verophasmatodea</taxon>
        <taxon>Anareolatae</taxon>
        <taxon>Phasmatidae</taxon>
        <taxon>Eurycanthinae</taxon>
        <taxon>Dryococelus</taxon>
    </lineage>
</organism>
<name>A0ABQ9GVZ4_9NEOP</name>
<dbReference type="Proteomes" id="UP001159363">
    <property type="component" value="Chromosome 8"/>
</dbReference>
<comment type="caution">
    <text evidence="3">The sequence shown here is derived from an EMBL/GenBank/DDBJ whole genome shotgun (WGS) entry which is preliminary data.</text>
</comment>
<keyword evidence="4" id="KW-1185">Reference proteome</keyword>
<dbReference type="InterPro" id="IPR039542">
    <property type="entry name" value="Erv_N"/>
</dbReference>
<evidence type="ECO:0000259" key="2">
    <source>
        <dbReference type="Pfam" id="PF13850"/>
    </source>
</evidence>
<proteinExistence type="inferred from homology"/>
<dbReference type="Pfam" id="PF13850">
    <property type="entry name" value="ERGIC_N"/>
    <property type="match status" value="1"/>
</dbReference>